<dbReference type="Gene3D" id="3.30.565.10">
    <property type="entry name" value="Histidine kinase-like ATPase, C-terminal domain"/>
    <property type="match status" value="1"/>
</dbReference>
<evidence type="ECO:0000256" key="7">
    <source>
        <dbReference type="ARBA" id="ARBA00022741"/>
    </source>
</evidence>
<protein>
    <recommendedName>
        <fullName evidence="3">histidine kinase</fullName>
        <ecNumber evidence="3">2.7.13.3</ecNumber>
    </recommendedName>
</protein>
<accession>A0ABT7SN15</accession>
<evidence type="ECO:0000259" key="15">
    <source>
        <dbReference type="PROSITE" id="PS50885"/>
    </source>
</evidence>
<evidence type="ECO:0000256" key="2">
    <source>
        <dbReference type="ARBA" id="ARBA00004141"/>
    </source>
</evidence>
<dbReference type="InterPro" id="IPR013727">
    <property type="entry name" value="2CSK_N"/>
</dbReference>
<dbReference type="PRINTS" id="PR00344">
    <property type="entry name" value="BCTRLSENSOR"/>
</dbReference>
<feature type="transmembrane region" description="Helical" evidence="13">
    <location>
        <begin position="6"/>
        <end position="27"/>
    </location>
</feature>
<evidence type="ECO:0000256" key="3">
    <source>
        <dbReference type="ARBA" id="ARBA00012438"/>
    </source>
</evidence>
<dbReference type="Proteomes" id="UP001241056">
    <property type="component" value="Unassembled WGS sequence"/>
</dbReference>
<evidence type="ECO:0000256" key="9">
    <source>
        <dbReference type="ARBA" id="ARBA00022840"/>
    </source>
</evidence>
<dbReference type="PROSITE" id="PS50109">
    <property type="entry name" value="HIS_KIN"/>
    <property type="match status" value="1"/>
</dbReference>
<dbReference type="InterPro" id="IPR005467">
    <property type="entry name" value="His_kinase_dom"/>
</dbReference>
<keyword evidence="11" id="KW-0902">Two-component regulatory system</keyword>
<keyword evidence="4" id="KW-0597">Phosphoprotein</keyword>
<dbReference type="InterPro" id="IPR050428">
    <property type="entry name" value="TCS_sensor_his_kinase"/>
</dbReference>
<keyword evidence="17" id="KW-1185">Reference proteome</keyword>
<evidence type="ECO:0000256" key="11">
    <source>
        <dbReference type="ARBA" id="ARBA00023012"/>
    </source>
</evidence>
<dbReference type="RefSeq" id="WP_289410225.1">
    <property type="nucleotide sequence ID" value="NZ_JAUCDY010000004.1"/>
</dbReference>
<dbReference type="InterPro" id="IPR003660">
    <property type="entry name" value="HAMP_dom"/>
</dbReference>
<sequence>MSLRKRLLLILGGTFVLLWGVAALWMLGELRHEVERILDERLASSANMVAGLLEQIPAPVGAPQLSPLTSQIFGLKRGLVCQVRNLRGEVLVRSPNMFFSEPDEELLGFAVTAIDGQQWRTFTVQRRNLLITTGDKMEEREHLQRVILVAAASPVLLALVGSLVLIWLGIGRGLAPLQVLRLQLAQRKADDLTELDSALAPKELQPLVGTLNQLLARLSDLLQRERRFNDDAAHELRTPLTAIKTHLQVAQRAEPEHAIASLAKAQLAVERMQATIEQLLLLSRLSSSEDFSAIEPGSVQNVARTVLDNLFASEGFERIQVDSQLEQDVLLAVPESLAAVALRNLLENALVHSPANSPVELTICLQLDAVVFKVTDQGEGISAELFEQAQQRFWRAKSANRGSGLGLAIVAAIAQRFAGTLTANKTQTNFSVALSFPILFS</sequence>
<keyword evidence="7" id="KW-0547">Nucleotide-binding</keyword>
<dbReference type="SMART" id="SM00387">
    <property type="entry name" value="HATPase_c"/>
    <property type="match status" value="1"/>
</dbReference>
<dbReference type="GO" id="GO:0016301">
    <property type="term" value="F:kinase activity"/>
    <property type="evidence" value="ECO:0007669"/>
    <property type="project" value="UniProtKB-KW"/>
</dbReference>
<evidence type="ECO:0000256" key="6">
    <source>
        <dbReference type="ARBA" id="ARBA00022692"/>
    </source>
</evidence>
<evidence type="ECO:0000256" key="5">
    <source>
        <dbReference type="ARBA" id="ARBA00022679"/>
    </source>
</evidence>
<evidence type="ECO:0000256" key="8">
    <source>
        <dbReference type="ARBA" id="ARBA00022777"/>
    </source>
</evidence>
<keyword evidence="8 16" id="KW-0418">Kinase</keyword>
<reference evidence="16 17" key="1">
    <citation type="submission" date="2023-06" db="EMBL/GenBank/DDBJ databases">
        <title>Thiopseudomonas sp. CY1220 draft genome sequence.</title>
        <authorList>
            <person name="Zhao G."/>
            <person name="An M."/>
        </authorList>
    </citation>
    <scope>NUCLEOTIDE SEQUENCE [LARGE SCALE GENOMIC DNA]</scope>
    <source>
        <strain evidence="16 17">CY1220</strain>
    </source>
</reference>
<dbReference type="PANTHER" id="PTHR45436">
    <property type="entry name" value="SENSOR HISTIDINE KINASE YKOH"/>
    <property type="match status" value="1"/>
</dbReference>
<comment type="subcellular location">
    <subcellularLocation>
        <location evidence="2">Membrane</location>
        <topology evidence="2">Multi-pass membrane protein</topology>
    </subcellularLocation>
</comment>
<evidence type="ECO:0000256" key="4">
    <source>
        <dbReference type="ARBA" id="ARBA00022553"/>
    </source>
</evidence>
<gene>
    <name evidence="16" type="ORF">QEZ41_04665</name>
</gene>
<dbReference type="InterPro" id="IPR036890">
    <property type="entry name" value="HATPase_C_sf"/>
</dbReference>
<dbReference type="InterPro" id="IPR003661">
    <property type="entry name" value="HisK_dim/P_dom"/>
</dbReference>
<dbReference type="SUPFAM" id="SSF55874">
    <property type="entry name" value="ATPase domain of HSP90 chaperone/DNA topoisomerase II/histidine kinase"/>
    <property type="match status" value="1"/>
</dbReference>
<feature type="domain" description="HAMP" evidence="15">
    <location>
        <begin position="171"/>
        <end position="223"/>
    </location>
</feature>
<dbReference type="Pfam" id="PF08521">
    <property type="entry name" value="2CSK_N"/>
    <property type="match status" value="1"/>
</dbReference>
<dbReference type="InterPro" id="IPR004358">
    <property type="entry name" value="Sig_transdc_His_kin-like_C"/>
</dbReference>
<evidence type="ECO:0000256" key="12">
    <source>
        <dbReference type="ARBA" id="ARBA00023136"/>
    </source>
</evidence>
<comment type="caution">
    <text evidence="16">The sequence shown here is derived from an EMBL/GenBank/DDBJ whole genome shotgun (WGS) entry which is preliminary data.</text>
</comment>
<keyword evidence="9" id="KW-0067">ATP-binding</keyword>
<keyword evidence="6 13" id="KW-0812">Transmembrane</keyword>
<dbReference type="EMBL" id="JAUCDY010000004">
    <property type="protein sequence ID" value="MDM7857568.1"/>
    <property type="molecule type" value="Genomic_DNA"/>
</dbReference>
<evidence type="ECO:0000313" key="16">
    <source>
        <dbReference type="EMBL" id="MDM7857568.1"/>
    </source>
</evidence>
<dbReference type="CDD" id="cd00082">
    <property type="entry name" value="HisKA"/>
    <property type="match status" value="1"/>
</dbReference>
<dbReference type="Gene3D" id="1.10.287.130">
    <property type="match status" value="1"/>
</dbReference>
<dbReference type="SMART" id="SM00388">
    <property type="entry name" value="HisKA"/>
    <property type="match status" value="1"/>
</dbReference>
<evidence type="ECO:0000313" key="17">
    <source>
        <dbReference type="Proteomes" id="UP001241056"/>
    </source>
</evidence>
<dbReference type="PROSITE" id="PS50885">
    <property type="entry name" value="HAMP"/>
    <property type="match status" value="1"/>
</dbReference>
<proteinExistence type="predicted"/>
<keyword evidence="12 13" id="KW-0472">Membrane</keyword>
<comment type="catalytic activity">
    <reaction evidence="1">
        <text>ATP + protein L-histidine = ADP + protein N-phospho-L-histidine.</text>
        <dbReference type="EC" id="2.7.13.3"/>
    </reaction>
</comment>
<evidence type="ECO:0000256" key="1">
    <source>
        <dbReference type="ARBA" id="ARBA00000085"/>
    </source>
</evidence>
<feature type="domain" description="Histidine kinase" evidence="14">
    <location>
        <begin position="231"/>
        <end position="440"/>
    </location>
</feature>
<organism evidence="16 17">
    <name type="scientific">Thiopseudomonas acetoxidans</name>
    <dbReference type="NCBI Taxonomy" id="3041622"/>
    <lineage>
        <taxon>Bacteria</taxon>
        <taxon>Pseudomonadati</taxon>
        <taxon>Pseudomonadota</taxon>
        <taxon>Gammaproteobacteria</taxon>
        <taxon>Pseudomonadales</taxon>
        <taxon>Pseudomonadaceae</taxon>
        <taxon>Thiopseudomonas</taxon>
    </lineage>
</organism>
<evidence type="ECO:0000256" key="10">
    <source>
        <dbReference type="ARBA" id="ARBA00022989"/>
    </source>
</evidence>
<name>A0ABT7SN15_9GAMM</name>
<dbReference type="Pfam" id="PF00512">
    <property type="entry name" value="HisKA"/>
    <property type="match status" value="1"/>
</dbReference>
<dbReference type="PANTHER" id="PTHR45436:SF14">
    <property type="entry name" value="SENSOR PROTEIN QSEC"/>
    <property type="match status" value="1"/>
</dbReference>
<feature type="transmembrane region" description="Helical" evidence="13">
    <location>
        <begin position="146"/>
        <end position="170"/>
    </location>
</feature>
<dbReference type="EC" id="2.7.13.3" evidence="3"/>
<dbReference type="SUPFAM" id="SSF47384">
    <property type="entry name" value="Homodimeric domain of signal transducing histidine kinase"/>
    <property type="match status" value="1"/>
</dbReference>
<dbReference type="Pfam" id="PF02518">
    <property type="entry name" value="HATPase_c"/>
    <property type="match status" value="1"/>
</dbReference>
<evidence type="ECO:0000256" key="13">
    <source>
        <dbReference type="SAM" id="Phobius"/>
    </source>
</evidence>
<dbReference type="InterPro" id="IPR036097">
    <property type="entry name" value="HisK_dim/P_sf"/>
</dbReference>
<keyword evidence="5" id="KW-0808">Transferase</keyword>
<evidence type="ECO:0000259" key="14">
    <source>
        <dbReference type="PROSITE" id="PS50109"/>
    </source>
</evidence>
<keyword evidence="10 13" id="KW-1133">Transmembrane helix</keyword>
<dbReference type="InterPro" id="IPR003594">
    <property type="entry name" value="HATPase_dom"/>
</dbReference>